<evidence type="ECO:0000313" key="2">
    <source>
        <dbReference type="Proteomes" id="UP001143330"/>
    </source>
</evidence>
<accession>A0A9W6JY50</accession>
<sequence length="78" mass="8570">MPILPLEQRIHAAVAEIKAAPAELYPVDRFPSISITSDVRLRPETGGVAVGAIFAPTLRARLVYEDCRFPKEDTVLLP</sequence>
<dbReference type="Proteomes" id="UP001143330">
    <property type="component" value="Unassembled WGS sequence"/>
</dbReference>
<proteinExistence type="predicted"/>
<reference evidence="1" key="2">
    <citation type="submission" date="2023-01" db="EMBL/GenBank/DDBJ databases">
        <authorList>
            <person name="Sun Q."/>
            <person name="Evtushenko L."/>
        </authorList>
    </citation>
    <scope>NUCLEOTIDE SEQUENCE</scope>
    <source>
        <strain evidence="1">VKM B-2789</strain>
    </source>
</reference>
<gene>
    <name evidence="1" type="ORF">GCM10017653_40950</name>
</gene>
<dbReference type="EMBL" id="BSFM01000017">
    <property type="protein sequence ID" value="GLK86025.1"/>
    <property type="molecule type" value="Genomic_DNA"/>
</dbReference>
<dbReference type="RefSeq" id="WP_213360008.1">
    <property type="nucleotide sequence ID" value="NZ_BSFM01000017.1"/>
</dbReference>
<protein>
    <submittedName>
        <fullName evidence="1">Uncharacterized protein</fullName>
    </submittedName>
</protein>
<dbReference type="AlphaFoldDB" id="A0A9W6JY50"/>
<reference evidence="1" key="1">
    <citation type="journal article" date="2014" name="Int. J. Syst. Evol. Microbiol.">
        <title>Complete genome sequence of Corynebacterium casei LMG S-19264T (=DSM 44701T), isolated from a smear-ripened cheese.</title>
        <authorList>
            <consortium name="US DOE Joint Genome Institute (JGI-PGF)"/>
            <person name="Walter F."/>
            <person name="Albersmeier A."/>
            <person name="Kalinowski J."/>
            <person name="Ruckert C."/>
        </authorList>
    </citation>
    <scope>NUCLEOTIDE SEQUENCE</scope>
    <source>
        <strain evidence="1">VKM B-2789</strain>
    </source>
</reference>
<name>A0A9W6JY50_9HYPH</name>
<keyword evidence="2" id="KW-1185">Reference proteome</keyword>
<comment type="caution">
    <text evidence="1">The sequence shown here is derived from an EMBL/GenBank/DDBJ whole genome shotgun (WGS) entry which is preliminary data.</text>
</comment>
<organism evidence="1 2">
    <name type="scientific">Ancylobacter defluvii</name>
    <dbReference type="NCBI Taxonomy" id="1282440"/>
    <lineage>
        <taxon>Bacteria</taxon>
        <taxon>Pseudomonadati</taxon>
        <taxon>Pseudomonadota</taxon>
        <taxon>Alphaproteobacteria</taxon>
        <taxon>Hyphomicrobiales</taxon>
        <taxon>Xanthobacteraceae</taxon>
        <taxon>Ancylobacter</taxon>
    </lineage>
</organism>
<evidence type="ECO:0000313" key="1">
    <source>
        <dbReference type="EMBL" id="GLK86025.1"/>
    </source>
</evidence>